<dbReference type="Gene3D" id="3.20.20.80">
    <property type="entry name" value="Glycosidases"/>
    <property type="match status" value="1"/>
</dbReference>
<name>A0A7S2Z1M6_9CHLO</name>
<gene>
    <name evidence="1" type="ORF">CLAU1311_LOCUS3124</name>
</gene>
<dbReference type="AlphaFoldDB" id="A0A7S2Z1M6"/>
<dbReference type="EMBL" id="HBHU01004841">
    <property type="protein sequence ID" value="CAE0016615.1"/>
    <property type="molecule type" value="Transcribed_RNA"/>
</dbReference>
<accession>A0A7S2Z1M6</accession>
<dbReference type="PANTHER" id="PTHR21040:SF8">
    <property type="entry name" value="BCDNA.GH04120"/>
    <property type="match status" value="1"/>
</dbReference>
<evidence type="ECO:0000313" key="1">
    <source>
        <dbReference type="EMBL" id="CAE0016615.1"/>
    </source>
</evidence>
<sequence length="276" mass="30907">MEAEPVLWQYGDVSQVSESTWDTLYASFPRVWGATAFKGAAEPDAVWTPLHQRYANHLSWLQKAADLKEKGPRHLEAVVVTGWSRFSHNSPLCEILPVGLPSLHVCLRMLQEGRFSSSLIEAAAVELNIPEYALLFDNTSLDMNFPSDFKSAFPGALLYFYLSRVEAARQLYLRVKREHESFVGSKDERLAVDGEHVEVLGGCLDVIESLREGTRENLSLAFFTEDCEEIMQTKFDKVLQLVGELRNHLVQASQNDAKTKSHDIGIYNGTNGTNGA</sequence>
<dbReference type="InterPro" id="IPR038901">
    <property type="entry name" value="HEXDC-like"/>
</dbReference>
<protein>
    <submittedName>
        <fullName evidence="1">Uncharacterized protein</fullName>
    </submittedName>
</protein>
<reference evidence="1" key="1">
    <citation type="submission" date="2021-01" db="EMBL/GenBank/DDBJ databases">
        <authorList>
            <person name="Corre E."/>
            <person name="Pelletier E."/>
            <person name="Niang G."/>
            <person name="Scheremetjew M."/>
            <person name="Finn R."/>
            <person name="Kale V."/>
            <person name="Holt S."/>
            <person name="Cochrane G."/>
            <person name="Meng A."/>
            <person name="Brown T."/>
            <person name="Cohen L."/>
        </authorList>
    </citation>
    <scope>NUCLEOTIDE SEQUENCE</scope>
    <source>
        <strain evidence="1">RCC856</strain>
    </source>
</reference>
<dbReference type="GO" id="GO:0015929">
    <property type="term" value="F:hexosaminidase activity"/>
    <property type="evidence" value="ECO:0007669"/>
    <property type="project" value="InterPro"/>
</dbReference>
<organism evidence="1">
    <name type="scientific">Chloropicon laureae</name>
    <dbReference type="NCBI Taxonomy" id="464258"/>
    <lineage>
        <taxon>Eukaryota</taxon>
        <taxon>Viridiplantae</taxon>
        <taxon>Chlorophyta</taxon>
        <taxon>Chloropicophyceae</taxon>
        <taxon>Chloropicales</taxon>
        <taxon>Chloropicaceae</taxon>
        <taxon>Chloropicon</taxon>
    </lineage>
</organism>
<dbReference type="PANTHER" id="PTHR21040">
    <property type="entry name" value="BCDNA.GH04120"/>
    <property type="match status" value="1"/>
</dbReference>
<proteinExistence type="predicted"/>